<evidence type="ECO:0000313" key="3">
    <source>
        <dbReference type="Proteomes" id="UP001217582"/>
    </source>
</evidence>
<dbReference type="Proteomes" id="UP001217582">
    <property type="component" value="Chromosome 2"/>
</dbReference>
<organism evidence="2 3">
    <name type="scientific">Malassezia arunalokei</name>
    <dbReference type="NCBI Taxonomy" id="1514897"/>
    <lineage>
        <taxon>Eukaryota</taxon>
        <taxon>Fungi</taxon>
        <taxon>Dikarya</taxon>
        <taxon>Basidiomycota</taxon>
        <taxon>Ustilaginomycotina</taxon>
        <taxon>Malasseziomycetes</taxon>
        <taxon>Malasseziales</taxon>
        <taxon>Malasseziaceae</taxon>
        <taxon>Malassezia</taxon>
    </lineage>
</organism>
<protein>
    <submittedName>
        <fullName evidence="2">Uncharacterized protein</fullName>
    </submittedName>
</protein>
<sequence length="598" mass="67697">MVPDAWRFWQASSNDAYVPAQVQYVMLFSPVLTEHLGAEDPARLIGQLLTCTSRESAVSHVQTVRRIALANAFIDFGTSMQHHCRPDTRDEMRTLAVQSSHRRFYLVEVVPDMWLHACVTLAQKDGEALPYLVDAWMQRQMLDAWHGWRLQHGSPHDLMRTHGREALEHRLESYFSKWAWLWDVDAQYAPMLRASKPSGMPPGLLTETTPTLPLVPDVSPDDLALPLSWFAEKCQSMDTPAPMDLLLLYDDKMLWPRSHPTGPALLSPQDRRHVARYVLERLVGLDAERAKAALVKPPRPPQDTVLSDLPYVAAMLGEMPSSMEWPRPPSGQDVPPSAFQALHEQLEALDTPTPSDQAARQLEDITRAYARTSTMRARRRVGTAPQHDPPPSSWHDAHHVPAMPHDFALDGWGPETPMHSRRATLHVKAHDTGPLGASSSSSRPVDVMYMTRQLLTVVLVWDHGRLDADERRTWESPAWDLLRRVQRVLRDLQRRTPSERVPFVYMDEAAAQCLNGLTTIPSGAEAQLLTAQSWMDLGASETLARADNHSFWVASRHAKDTSTRIFVALHGNEQRRYGVSECDQQMRRLAAQHREWGL</sequence>
<reference evidence="2 3" key="1">
    <citation type="submission" date="2023-03" db="EMBL/GenBank/DDBJ databases">
        <title>Mating type loci evolution in Malassezia.</title>
        <authorList>
            <person name="Coelho M.A."/>
        </authorList>
    </citation>
    <scope>NUCLEOTIDE SEQUENCE [LARGE SCALE GENOMIC DNA]</scope>
    <source>
        <strain evidence="2 3">CBS 13387</strain>
    </source>
</reference>
<dbReference type="PANTHER" id="PTHR13056">
    <property type="entry name" value="VACUOLAR FUSION PROTEIN CCZ1 HOMOLOG-RELATED"/>
    <property type="match status" value="1"/>
</dbReference>
<feature type="region of interest" description="Disordered" evidence="1">
    <location>
        <begin position="374"/>
        <end position="395"/>
    </location>
</feature>
<proteinExistence type="predicted"/>
<evidence type="ECO:0000313" key="2">
    <source>
        <dbReference type="EMBL" id="WFD14745.1"/>
    </source>
</evidence>
<dbReference type="InterPro" id="IPR013176">
    <property type="entry name" value="Ccz1"/>
</dbReference>
<dbReference type="AlphaFoldDB" id="A0AAJ5YX20"/>
<gene>
    <name evidence="2" type="ORF">MARU1_000751</name>
</gene>
<accession>A0AAJ5YX20</accession>
<dbReference type="EMBL" id="CP119917">
    <property type="protein sequence ID" value="WFD14745.1"/>
    <property type="molecule type" value="Genomic_DNA"/>
</dbReference>
<name>A0AAJ5YX20_9BASI</name>
<evidence type="ECO:0000256" key="1">
    <source>
        <dbReference type="SAM" id="MobiDB-lite"/>
    </source>
</evidence>
<dbReference type="GO" id="GO:0035658">
    <property type="term" value="C:Mon1-Ccz1 complex"/>
    <property type="evidence" value="ECO:0007669"/>
    <property type="project" value="InterPro"/>
</dbReference>
<dbReference type="PANTHER" id="PTHR13056:SF0">
    <property type="entry name" value="VACUOLAR FUSION PROTEIN CCZ1 HOMOLOG-RELATED"/>
    <property type="match status" value="1"/>
</dbReference>
<dbReference type="GO" id="GO:0016192">
    <property type="term" value="P:vesicle-mediated transport"/>
    <property type="evidence" value="ECO:0007669"/>
    <property type="project" value="InterPro"/>
</dbReference>
<keyword evidence="3" id="KW-1185">Reference proteome</keyword>